<gene>
    <name evidence="3" type="ORF">GI584_15060</name>
</gene>
<sequence length="157" mass="17696">MGIWIRRFIIIACVIALIPNIISFFSGLTNELPEDIKGNVNNGDAVLIDLDKKVNFENDEILFKHLVLGPDDTSLIFEVHSDENGWSFPGSALALKDKQGNTYRRTSGSSSGRTWGQYTINNYEPLNAGLETIVVDFEWFDRMFQTEFSLDQGEGNE</sequence>
<evidence type="ECO:0000313" key="3">
    <source>
        <dbReference type="EMBL" id="QGH35288.1"/>
    </source>
</evidence>
<dbReference type="KEGG" id="grc:GI584_15060"/>
<keyword evidence="4" id="KW-1185">Reference proteome</keyword>
<evidence type="ECO:0000313" key="4">
    <source>
        <dbReference type="Proteomes" id="UP000339690"/>
    </source>
</evidence>
<feature type="domain" description="DUF5643" evidence="2">
    <location>
        <begin position="48"/>
        <end position="139"/>
    </location>
</feature>
<evidence type="ECO:0000259" key="2">
    <source>
        <dbReference type="Pfam" id="PF18705"/>
    </source>
</evidence>
<proteinExistence type="predicted"/>
<dbReference type="AlphaFoldDB" id="A0A5Q2TR42"/>
<dbReference type="Pfam" id="PF18705">
    <property type="entry name" value="DUF5643"/>
    <property type="match status" value="1"/>
</dbReference>
<dbReference type="EMBL" id="CP045915">
    <property type="protein sequence ID" value="QGH35288.1"/>
    <property type="molecule type" value="Genomic_DNA"/>
</dbReference>
<dbReference type="Proteomes" id="UP000339690">
    <property type="component" value="Chromosome"/>
</dbReference>
<keyword evidence="1" id="KW-1133">Transmembrane helix</keyword>
<name>A0A5Q2TR42_9BACI</name>
<keyword evidence="1" id="KW-0812">Transmembrane</keyword>
<reference evidence="3 4" key="1">
    <citation type="submission" date="2019-11" db="EMBL/GenBank/DDBJ databases">
        <title>Gracilibacillus salitolerans sp. nov., a moderate halophile isolated from a saline soil in northwest China.</title>
        <authorList>
            <person name="Gan L."/>
        </authorList>
    </citation>
    <scope>NUCLEOTIDE SEQUENCE [LARGE SCALE GENOMIC DNA]</scope>
    <source>
        <strain evidence="3 4">SCU50</strain>
    </source>
</reference>
<organism evidence="3 4">
    <name type="scientific">Gracilibacillus salitolerans</name>
    <dbReference type="NCBI Taxonomy" id="2663022"/>
    <lineage>
        <taxon>Bacteria</taxon>
        <taxon>Bacillati</taxon>
        <taxon>Bacillota</taxon>
        <taxon>Bacilli</taxon>
        <taxon>Bacillales</taxon>
        <taxon>Bacillaceae</taxon>
        <taxon>Gracilibacillus</taxon>
    </lineage>
</organism>
<dbReference type="InterPro" id="IPR040680">
    <property type="entry name" value="DUF5643"/>
</dbReference>
<keyword evidence="1" id="KW-0472">Membrane</keyword>
<protein>
    <recommendedName>
        <fullName evidence="2">DUF5643 domain-containing protein</fullName>
    </recommendedName>
</protein>
<feature type="transmembrane region" description="Helical" evidence="1">
    <location>
        <begin position="7"/>
        <end position="28"/>
    </location>
</feature>
<evidence type="ECO:0000256" key="1">
    <source>
        <dbReference type="SAM" id="Phobius"/>
    </source>
</evidence>
<dbReference type="RefSeq" id="WP_153791722.1">
    <property type="nucleotide sequence ID" value="NZ_CP045915.1"/>
</dbReference>
<accession>A0A5Q2TR42</accession>